<accession>A0A4Q7L585</accession>
<keyword evidence="2" id="KW-1185">Reference proteome</keyword>
<organism evidence="1 2">
    <name type="scientific">Herbihabitans rhizosphaerae</name>
    <dbReference type="NCBI Taxonomy" id="1872711"/>
    <lineage>
        <taxon>Bacteria</taxon>
        <taxon>Bacillati</taxon>
        <taxon>Actinomycetota</taxon>
        <taxon>Actinomycetes</taxon>
        <taxon>Pseudonocardiales</taxon>
        <taxon>Pseudonocardiaceae</taxon>
        <taxon>Herbihabitans</taxon>
    </lineage>
</organism>
<dbReference type="AlphaFoldDB" id="A0A4Q7L585"/>
<evidence type="ECO:0000313" key="2">
    <source>
        <dbReference type="Proteomes" id="UP000294257"/>
    </source>
</evidence>
<sequence length="237" mass="26070">MAITDLTYFIDVVDKITNVASMSEDGTPIPPVSAADADITIGKSRLVNRLCESVPEIAVEDLLLGSQYWIAKGGISGLPPTDPVLHGEKLVEPAEMVPATKPFGVGLFTSTGVLGTQGMWRIYLDLNRDSTLHPRPWHVWSVVPRPGVVVREITSATEWVELVESYPVSTGELTYPDWSRIAEDVDAVHMTARAVAATQGLYFESRRGIVAPTYWGLESTLWLRWSFSDQSLVEVVD</sequence>
<comment type="caution">
    <text evidence="1">The sequence shown here is derived from an EMBL/GenBank/DDBJ whole genome shotgun (WGS) entry which is preliminary data.</text>
</comment>
<dbReference type="EMBL" id="SGWQ01000001">
    <property type="protein sequence ID" value="RZS44808.1"/>
    <property type="molecule type" value="Genomic_DNA"/>
</dbReference>
<evidence type="ECO:0000313" key="1">
    <source>
        <dbReference type="EMBL" id="RZS44808.1"/>
    </source>
</evidence>
<dbReference type="Proteomes" id="UP000294257">
    <property type="component" value="Unassembled WGS sequence"/>
</dbReference>
<name>A0A4Q7L585_9PSEU</name>
<protein>
    <submittedName>
        <fullName evidence="1">Uncharacterized protein</fullName>
    </submittedName>
</protein>
<reference evidence="1 2" key="1">
    <citation type="submission" date="2019-02" db="EMBL/GenBank/DDBJ databases">
        <title>Genomic Encyclopedia of Type Strains, Phase IV (KMG-IV): sequencing the most valuable type-strain genomes for metagenomic binning, comparative biology and taxonomic classification.</title>
        <authorList>
            <person name="Goeker M."/>
        </authorList>
    </citation>
    <scope>NUCLEOTIDE SEQUENCE [LARGE SCALE GENOMIC DNA]</scope>
    <source>
        <strain evidence="1 2">DSM 101727</strain>
    </source>
</reference>
<proteinExistence type="predicted"/>
<gene>
    <name evidence="1" type="ORF">EV193_101687</name>
</gene>